<dbReference type="AlphaFoldDB" id="A0A8S1UFD2"/>
<gene>
    <name evidence="2" type="ORF">POCTA_138.1.T0410289</name>
</gene>
<keyword evidence="3" id="KW-1185">Reference proteome</keyword>
<protein>
    <recommendedName>
        <fullName evidence="4">Transmembrane protein</fullName>
    </recommendedName>
</protein>
<evidence type="ECO:0000313" key="3">
    <source>
        <dbReference type="Proteomes" id="UP000683925"/>
    </source>
</evidence>
<proteinExistence type="predicted"/>
<keyword evidence="1" id="KW-0732">Signal</keyword>
<evidence type="ECO:0000313" key="2">
    <source>
        <dbReference type="EMBL" id="CAD8162489.1"/>
    </source>
</evidence>
<feature type="signal peptide" evidence="1">
    <location>
        <begin position="1"/>
        <end position="15"/>
    </location>
</feature>
<sequence length="241" mass="28260">MVIFLILFSFQVVEPNLNCKLNQYELWLKSNFRRNYKDVASQFNNAILSNARSNSMFGSKENISPLKDLIYMQVGQYYPHFYTSGQMVVQFAQIQEINRIKIWFYDQDSRIHSFKIIAICQNKIEKELFQGYQVHGLITINFENNFVSMIKIINLPGGTYGEIAIIKIQAYFVFNSNSIYHIYLDIGSLCYQLFFSFILINLTNLVCKTDNLTSCYAQPIKQKTEAILMVNKLFLKFMTRK</sequence>
<evidence type="ECO:0008006" key="4">
    <source>
        <dbReference type="Google" id="ProtNLM"/>
    </source>
</evidence>
<dbReference type="Proteomes" id="UP000683925">
    <property type="component" value="Unassembled WGS sequence"/>
</dbReference>
<reference evidence="2" key="1">
    <citation type="submission" date="2021-01" db="EMBL/GenBank/DDBJ databases">
        <authorList>
            <consortium name="Genoscope - CEA"/>
            <person name="William W."/>
        </authorList>
    </citation>
    <scope>NUCLEOTIDE SEQUENCE</scope>
</reference>
<name>A0A8S1UFD2_PAROT</name>
<feature type="chain" id="PRO_5035811366" description="Transmembrane protein" evidence="1">
    <location>
        <begin position="16"/>
        <end position="241"/>
    </location>
</feature>
<organism evidence="2 3">
    <name type="scientific">Paramecium octaurelia</name>
    <dbReference type="NCBI Taxonomy" id="43137"/>
    <lineage>
        <taxon>Eukaryota</taxon>
        <taxon>Sar</taxon>
        <taxon>Alveolata</taxon>
        <taxon>Ciliophora</taxon>
        <taxon>Intramacronucleata</taxon>
        <taxon>Oligohymenophorea</taxon>
        <taxon>Peniculida</taxon>
        <taxon>Parameciidae</taxon>
        <taxon>Paramecium</taxon>
    </lineage>
</organism>
<evidence type="ECO:0000256" key="1">
    <source>
        <dbReference type="SAM" id="SignalP"/>
    </source>
</evidence>
<accession>A0A8S1UFD2</accession>
<dbReference type="EMBL" id="CAJJDP010000041">
    <property type="protein sequence ID" value="CAD8162489.1"/>
    <property type="molecule type" value="Genomic_DNA"/>
</dbReference>
<comment type="caution">
    <text evidence="2">The sequence shown here is derived from an EMBL/GenBank/DDBJ whole genome shotgun (WGS) entry which is preliminary data.</text>
</comment>